<dbReference type="InterPro" id="IPR005225">
    <property type="entry name" value="Small_GTP-bd"/>
</dbReference>
<dbReference type="PROSITE" id="PS51419">
    <property type="entry name" value="RAB"/>
    <property type="match status" value="1"/>
</dbReference>
<evidence type="ECO:0000256" key="4">
    <source>
        <dbReference type="SAM" id="MobiDB-lite"/>
    </source>
</evidence>
<dbReference type="InterPro" id="IPR018501">
    <property type="entry name" value="DDT_dom"/>
</dbReference>
<dbReference type="SMART" id="SM00174">
    <property type="entry name" value="RHO"/>
    <property type="match status" value="1"/>
</dbReference>
<comment type="subcellular location">
    <subcellularLocation>
        <location evidence="1">Nucleus</location>
    </subcellularLocation>
</comment>
<feature type="compositionally biased region" description="Basic and acidic residues" evidence="4">
    <location>
        <begin position="222"/>
        <end position="251"/>
    </location>
</feature>
<dbReference type="OrthoDB" id="10055895at2759"/>
<evidence type="ECO:0000256" key="1">
    <source>
        <dbReference type="ARBA" id="ARBA00004123"/>
    </source>
</evidence>
<organism evidence="6 7">
    <name type="scientific">Clupea harengus</name>
    <name type="common">Atlantic herring</name>
    <dbReference type="NCBI Taxonomy" id="7950"/>
    <lineage>
        <taxon>Eukaryota</taxon>
        <taxon>Metazoa</taxon>
        <taxon>Chordata</taxon>
        <taxon>Craniata</taxon>
        <taxon>Vertebrata</taxon>
        <taxon>Euteleostomi</taxon>
        <taxon>Actinopterygii</taxon>
        <taxon>Neopterygii</taxon>
        <taxon>Teleostei</taxon>
        <taxon>Clupei</taxon>
        <taxon>Clupeiformes</taxon>
        <taxon>Clupeoidei</taxon>
        <taxon>Clupeidae</taxon>
        <taxon>Clupea</taxon>
    </lineage>
</organism>
<dbReference type="GO" id="GO:0005525">
    <property type="term" value="F:GTP binding"/>
    <property type="evidence" value="ECO:0007669"/>
    <property type="project" value="InterPro"/>
</dbReference>
<dbReference type="Gene3D" id="3.40.50.300">
    <property type="entry name" value="P-loop containing nucleotide triphosphate hydrolases"/>
    <property type="match status" value="2"/>
</dbReference>
<reference evidence="7" key="1">
    <citation type="submission" date="2025-08" db="UniProtKB">
        <authorList>
            <consortium name="RefSeq"/>
        </authorList>
    </citation>
    <scope>IDENTIFICATION</scope>
</reference>
<dbReference type="FunFam" id="3.40.50.300:FF:003217">
    <property type="entry name" value="RAB41, member RAS oncogene family, transcript variant X1"/>
    <property type="match status" value="1"/>
</dbReference>
<feature type="compositionally biased region" description="Basic and acidic residues" evidence="4">
    <location>
        <begin position="291"/>
        <end position="323"/>
    </location>
</feature>
<dbReference type="PANTHER" id="PTHR14296:SF18">
    <property type="entry name" value="REMODELING AND SPACING FACTOR 1 ISOFORM X1"/>
    <property type="match status" value="1"/>
</dbReference>
<dbReference type="AlphaFoldDB" id="A0A6P8FQE6"/>
<feature type="region of interest" description="Disordered" evidence="4">
    <location>
        <begin position="205"/>
        <end position="353"/>
    </location>
</feature>
<evidence type="ECO:0000313" key="7">
    <source>
        <dbReference type="RefSeq" id="XP_031428584.1"/>
    </source>
</evidence>
<keyword evidence="2" id="KW-0547">Nucleotide-binding</keyword>
<dbReference type="Proteomes" id="UP000515152">
    <property type="component" value="Chromosome 8"/>
</dbReference>
<dbReference type="PROSITE" id="PS50827">
    <property type="entry name" value="DDT"/>
    <property type="match status" value="1"/>
</dbReference>
<dbReference type="PROSITE" id="PS51420">
    <property type="entry name" value="RHO"/>
    <property type="match status" value="1"/>
</dbReference>
<dbReference type="InterPro" id="IPR001806">
    <property type="entry name" value="Small_GTPase"/>
</dbReference>
<name>A0A6P8FQE6_CLUHA</name>
<evidence type="ECO:0000256" key="3">
    <source>
        <dbReference type="ARBA" id="ARBA00023242"/>
    </source>
</evidence>
<dbReference type="GO" id="GO:0045892">
    <property type="term" value="P:negative regulation of DNA-templated transcription"/>
    <property type="evidence" value="ECO:0007669"/>
    <property type="project" value="TreeGrafter"/>
</dbReference>
<dbReference type="PRINTS" id="PR00449">
    <property type="entry name" value="RASTRNSFRMNG"/>
</dbReference>
<gene>
    <name evidence="7" type="primary">LOC105890491</name>
</gene>
<dbReference type="RefSeq" id="XP_031428584.1">
    <property type="nucleotide sequence ID" value="XM_031572724.2"/>
</dbReference>
<dbReference type="InterPro" id="IPR027417">
    <property type="entry name" value="P-loop_NTPase"/>
</dbReference>
<dbReference type="CDD" id="cd01861">
    <property type="entry name" value="Rab6"/>
    <property type="match status" value="1"/>
</dbReference>
<dbReference type="InterPro" id="IPR028942">
    <property type="entry name" value="WHIM1_dom"/>
</dbReference>
<dbReference type="GO" id="GO:0031213">
    <property type="term" value="C:RSF complex"/>
    <property type="evidence" value="ECO:0007669"/>
    <property type="project" value="InterPro"/>
</dbReference>
<dbReference type="InterPro" id="IPR028938">
    <property type="entry name" value="Rsf1-like"/>
</dbReference>
<sequence>MAASAAAAASSPGLCPSFAVICSFLERYGALLDLPELTFPQLERYLQDSSSVPKLLVDLHVKLLRKIGKSVSADRWEKYLIKVCQEVNSTWAWDLEQKGYKELTVDCKTGILKHLCECQFDDNVKFKTAVNEEDPDKMRLQPIGKDKDGLMYWFQLDQDSNVRVYVEEQDDLDGSSWKCIVRTRSDLAEVLALLKTQIDPALLVKKEGEEGSTSTCPNPEDEEKRKGEDNGEMKKEGDSEKDEDKLPKENKSPLSPKTESQTDSTVNENMKQEVPAGDAALKASQKGVDVVPEKPVGEKEENAVTTTIKEEPMEVTEPPREGSEGAASKPTGPLKTEPAEEARRKTAEEVQRAIKSDQQAKIPLKKREMKLSEDFDSNIRLQLWDTAGQERFRSLIPSYIRDSAAAVVVYDITSRYPTRTPLPSVRLQLWDTAGQERFRSLIPSYIRDSTVAVVVFDITNVNSFQQTTKWIDDVRTERGSDVIIMLVGNKTDLADKRQITTEEGEQRAKELSVLFIETSAKTGYNVKQLFRRVAAALPGMESNQDKSREDMIDIKLPADSPEQPVNESGCSC</sequence>
<keyword evidence="6" id="KW-1185">Reference proteome</keyword>
<dbReference type="PROSITE" id="PS51421">
    <property type="entry name" value="RAS"/>
    <property type="match status" value="1"/>
</dbReference>
<dbReference type="GO" id="GO:0042393">
    <property type="term" value="F:histone binding"/>
    <property type="evidence" value="ECO:0007669"/>
    <property type="project" value="TreeGrafter"/>
</dbReference>
<feature type="compositionally biased region" description="Basic and acidic residues" evidence="4">
    <location>
        <begin position="337"/>
        <end position="353"/>
    </location>
</feature>
<dbReference type="SMART" id="SM00173">
    <property type="entry name" value="RAS"/>
    <property type="match status" value="1"/>
</dbReference>
<feature type="domain" description="DDT" evidence="5">
    <location>
        <begin position="12"/>
        <end position="73"/>
    </location>
</feature>
<proteinExistence type="predicted"/>
<dbReference type="SUPFAM" id="SSF52540">
    <property type="entry name" value="P-loop containing nucleoside triphosphate hydrolases"/>
    <property type="match status" value="2"/>
</dbReference>
<protein>
    <submittedName>
        <fullName evidence="7">Remodeling and spacing factor 1</fullName>
    </submittedName>
</protein>
<evidence type="ECO:0000313" key="6">
    <source>
        <dbReference type="Proteomes" id="UP000515152"/>
    </source>
</evidence>
<feature type="compositionally biased region" description="Polar residues" evidence="4">
    <location>
        <begin position="252"/>
        <end position="269"/>
    </location>
</feature>
<evidence type="ECO:0000259" key="5">
    <source>
        <dbReference type="PROSITE" id="PS50827"/>
    </source>
</evidence>
<dbReference type="KEGG" id="char:105890491"/>
<accession>A0A6P8FQE6</accession>
<dbReference type="PANTHER" id="PTHR14296">
    <property type="entry name" value="REMODELING AND SPACING FACTOR 1"/>
    <property type="match status" value="1"/>
</dbReference>
<dbReference type="GeneID" id="105890491"/>
<keyword evidence="3" id="KW-0539">Nucleus</keyword>
<evidence type="ECO:0000256" key="2">
    <source>
        <dbReference type="ARBA" id="ARBA00022741"/>
    </source>
</evidence>
<dbReference type="Pfam" id="PF15612">
    <property type="entry name" value="WHIM1"/>
    <property type="match status" value="1"/>
</dbReference>
<dbReference type="GO" id="GO:0003924">
    <property type="term" value="F:GTPase activity"/>
    <property type="evidence" value="ECO:0007669"/>
    <property type="project" value="InterPro"/>
</dbReference>
<dbReference type="NCBIfam" id="TIGR00231">
    <property type="entry name" value="small_GTP"/>
    <property type="match status" value="1"/>
</dbReference>
<dbReference type="Pfam" id="PF00071">
    <property type="entry name" value="Ras"/>
    <property type="match status" value="2"/>
</dbReference>
<dbReference type="SMART" id="SM00175">
    <property type="entry name" value="RAB"/>
    <property type="match status" value="1"/>
</dbReference>